<dbReference type="AlphaFoldDB" id="A0A3B6VLX1"/>
<evidence type="ECO:0000256" key="1">
    <source>
        <dbReference type="ARBA" id="ARBA00007812"/>
    </source>
</evidence>
<gene>
    <name evidence="7" type="ORF">BPP43_08440</name>
</gene>
<dbReference type="RefSeq" id="WP_015274646.1">
    <property type="nucleotide sequence ID" value="NC_019908.1"/>
</dbReference>
<accession>A0A3B6VLX1</accession>
<dbReference type="SUPFAM" id="SSF52518">
    <property type="entry name" value="Thiamin diphosphate-binding fold (THDP-binding)"/>
    <property type="match status" value="2"/>
</dbReference>
<dbReference type="EMBL" id="CP002873">
    <property type="protein sequence ID" value="AGA66883.1"/>
    <property type="molecule type" value="Genomic_DNA"/>
</dbReference>
<dbReference type="GO" id="GO:0005948">
    <property type="term" value="C:acetolactate synthase complex"/>
    <property type="evidence" value="ECO:0007669"/>
    <property type="project" value="TreeGrafter"/>
</dbReference>
<dbReference type="GO" id="GO:0050660">
    <property type="term" value="F:flavin adenine dinucleotide binding"/>
    <property type="evidence" value="ECO:0007669"/>
    <property type="project" value="TreeGrafter"/>
</dbReference>
<dbReference type="GO" id="GO:0009099">
    <property type="term" value="P:L-valine biosynthetic process"/>
    <property type="evidence" value="ECO:0007669"/>
    <property type="project" value="TreeGrafter"/>
</dbReference>
<dbReference type="GO" id="GO:0009097">
    <property type="term" value="P:isoleucine biosynthetic process"/>
    <property type="evidence" value="ECO:0007669"/>
    <property type="project" value="TreeGrafter"/>
</dbReference>
<feature type="domain" description="Thiamine pyrophosphate enzyme TPP-binding" evidence="5">
    <location>
        <begin position="393"/>
        <end position="542"/>
    </location>
</feature>
<dbReference type="Pfam" id="PF02776">
    <property type="entry name" value="TPP_enzyme_N"/>
    <property type="match status" value="1"/>
</dbReference>
<feature type="domain" description="Thiamine pyrophosphate enzyme central" evidence="4">
    <location>
        <begin position="199"/>
        <end position="333"/>
    </location>
</feature>
<evidence type="ECO:0000256" key="2">
    <source>
        <dbReference type="ARBA" id="ARBA00023052"/>
    </source>
</evidence>
<dbReference type="CDD" id="cd07035">
    <property type="entry name" value="TPP_PYR_POX_like"/>
    <property type="match status" value="1"/>
</dbReference>
<dbReference type="Pfam" id="PF00205">
    <property type="entry name" value="TPP_enzyme_M"/>
    <property type="match status" value="1"/>
</dbReference>
<dbReference type="InterPro" id="IPR011766">
    <property type="entry name" value="TPP_enzyme_TPP-bd"/>
</dbReference>
<evidence type="ECO:0000313" key="7">
    <source>
        <dbReference type="EMBL" id="AGA66883.1"/>
    </source>
</evidence>
<protein>
    <submittedName>
        <fullName evidence="7">Acetolactate synthase, large subunit</fullName>
    </submittedName>
</protein>
<dbReference type="GO" id="GO:0030976">
    <property type="term" value="F:thiamine pyrophosphate binding"/>
    <property type="evidence" value="ECO:0007669"/>
    <property type="project" value="InterPro"/>
</dbReference>
<sequence>MNIKVSDYIANFLISKGIEYVYEMVGGMSLHLSNSFYKNGKIKVIPMKHEQSASFACVGYSSVTNKPAVAMGISGPGAINMIGGIASSYYDSIPSLFISGQVNQSELKNNKNIRQLGFQEHNIVDMVKGICKKAVIVNCKEELPSLLNELYDLTISGRYGPVLMDIPMNIQREFIDTDLIFNNNIIKTNNFYIEDNVLDNIVELINKSKRPLILAGGGIRKSGAIEIFRKLVHKLQIPVVTSLVGIDSLPTNNSFMFGLIGTYGHREANDALFNSDLLIVLGSRLDIRQTGKNIDALIGNKKIIRVDIDKYELNNNIKSYYNIEANLKDFLHAFYNKIQNIKFNDFNDWISYIKKNRDNNPIELEQSLDGIHPNIFLSKISNICSYDKSYVVDIGQNQIWAAQSLILNDNDLFITSGGYASMGFALPAAIGVYHATKENVIVITGDGGMQCNIQELETISKLSIPIKIFVINNSSLGLIRQSQDENFNSYYGSSVIGYSAPDFCSIANAYKIESINVDSYSLLDNAIFSCLNDTTKPYLINVLIDKNADLLPKVVFGNNINNMYPYKTK</sequence>
<dbReference type="InterPro" id="IPR045229">
    <property type="entry name" value="TPP_enz"/>
</dbReference>
<dbReference type="InterPro" id="IPR012001">
    <property type="entry name" value="Thiamin_PyroP_enz_TPP-bd_dom"/>
</dbReference>
<feature type="domain" description="Thiamine pyrophosphate enzyme N-terminal TPP-binding" evidence="6">
    <location>
        <begin position="4"/>
        <end position="120"/>
    </location>
</feature>
<dbReference type="SUPFAM" id="SSF52467">
    <property type="entry name" value="DHS-like NAD/FAD-binding domain"/>
    <property type="match status" value="1"/>
</dbReference>
<dbReference type="Proteomes" id="UP000010793">
    <property type="component" value="Chromosome"/>
</dbReference>
<dbReference type="InterPro" id="IPR029035">
    <property type="entry name" value="DHS-like_NAD/FAD-binding_dom"/>
</dbReference>
<dbReference type="Gene3D" id="3.40.50.1220">
    <property type="entry name" value="TPP-binding domain"/>
    <property type="match status" value="1"/>
</dbReference>
<name>A0A3B6VLX1_BRAPL</name>
<dbReference type="GO" id="GO:0003984">
    <property type="term" value="F:acetolactate synthase activity"/>
    <property type="evidence" value="ECO:0007669"/>
    <property type="project" value="TreeGrafter"/>
</dbReference>
<evidence type="ECO:0000259" key="4">
    <source>
        <dbReference type="Pfam" id="PF00205"/>
    </source>
</evidence>
<dbReference type="PANTHER" id="PTHR18968">
    <property type="entry name" value="THIAMINE PYROPHOSPHATE ENZYMES"/>
    <property type="match status" value="1"/>
</dbReference>
<organism evidence="7 8">
    <name type="scientific">Brachyspira pilosicoli P43/6/78</name>
    <dbReference type="NCBI Taxonomy" id="1042417"/>
    <lineage>
        <taxon>Bacteria</taxon>
        <taxon>Pseudomonadati</taxon>
        <taxon>Spirochaetota</taxon>
        <taxon>Spirochaetia</taxon>
        <taxon>Brachyspirales</taxon>
        <taxon>Brachyspiraceae</taxon>
        <taxon>Brachyspira</taxon>
    </lineage>
</organism>
<dbReference type="Pfam" id="PF02775">
    <property type="entry name" value="TPP_enzyme_C"/>
    <property type="match status" value="1"/>
</dbReference>
<evidence type="ECO:0000259" key="5">
    <source>
        <dbReference type="Pfam" id="PF02775"/>
    </source>
</evidence>
<keyword evidence="8" id="KW-1185">Reference proteome</keyword>
<proteinExistence type="inferred from homology"/>
<reference evidence="7 8" key="1">
    <citation type="journal article" date="2013" name="Genome Announc.">
        <title>Complete Genome Sequence of the Porcine Strain Brachyspira pilosicoli P43/6/78(T.).</title>
        <authorList>
            <person name="Lin C."/>
            <person name="den Bakker H.C."/>
            <person name="Suzuki H."/>
            <person name="Lefebure T."/>
            <person name="Ponnala L."/>
            <person name="Sun Q."/>
            <person name="Stanhope M.J."/>
            <person name="Wiedmann M."/>
            <person name="Duhamel G.E."/>
        </authorList>
    </citation>
    <scope>NUCLEOTIDE SEQUENCE [LARGE SCALE GENOMIC DNA]</scope>
    <source>
        <strain evidence="7 8">P43/6/78</strain>
    </source>
</reference>
<dbReference type="GO" id="GO:0000287">
    <property type="term" value="F:magnesium ion binding"/>
    <property type="evidence" value="ECO:0007669"/>
    <property type="project" value="InterPro"/>
</dbReference>
<evidence type="ECO:0000313" key="8">
    <source>
        <dbReference type="Proteomes" id="UP000010793"/>
    </source>
</evidence>
<dbReference type="PANTHER" id="PTHR18968:SF142">
    <property type="entry name" value="ACETOLACTATE SYNTHASE"/>
    <property type="match status" value="1"/>
</dbReference>
<dbReference type="InterPro" id="IPR012000">
    <property type="entry name" value="Thiamin_PyroP_enz_cen_dom"/>
</dbReference>
<dbReference type="Gene3D" id="3.40.50.970">
    <property type="match status" value="2"/>
</dbReference>
<dbReference type="KEGG" id="bpip:BPP43_08440"/>
<dbReference type="InterPro" id="IPR029061">
    <property type="entry name" value="THDP-binding"/>
</dbReference>
<evidence type="ECO:0000259" key="6">
    <source>
        <dbReference type="Pfam" id="PF02776"/>
    </source>
</evidence>
<comment type="similarity">
    <text evidence="1 3">Belongs to the TPP enzyme family.</text>
</comment>
<keyword evidence="2 3" id="KW-0786">Thiamine pyrophosphate</keyword>
<evidence type="ECO:0000256" key="3">
    <source>
        <dbReference type="RuleBase" id="RU362132"/>
    </source>
</evidence>